<evidence type="ECO:0000259" key="2">
    <source>
        <dbReference type="Pfam" id="PF00171"/>
    </source>
</evidence>
<dbReference type="InterPro" id="IPR016162">
    <property type="entry name" value="Ald_DH_N"/>
</dbReference>
<dbReference type="PANTHER" id="PTHR11699">
    <property type="entry name" value="ALDEHYDE DEHYDROGENASE-RELATED"/>
    <property type="match status" value="1"/>
</dbReference>
<dbReference type="NCBIfam" id="NF011927">
    <property type="entry name" value="PRK15398.1"/>
    <property type="match status" value="1"/>
</dbReference>
<dbReference type="InterPro" id="IPR012408">
    <property type="entry name" value="Acetald_propionald_DH-rel"/>
</dbReference>
<dbReference type="CDD" id="cd07121">
    <property type="entry name" value="ALDH_EutE"/>
    <property type="match status" value="1"/>
</dbReference>
<dbReference type="AlphaFoldDB" id="A0A644TGR0"/>
<dbReference type="InterPro" id="IPR016163">
    <property type="entry name" value="Ald_DH_C"/>
</dbReference>
<dbReference type="Pfam" id="PF00171">
    <property type="entry name" value="Aldedh"/>
    <property type="match status" value="1"/>
</dbReference>
<evidence type="ECO:0000256" key="1">
    <source>
        <dbReference type="ARBA" id="ARBA00023027"/>
    </source>
</evidence>
<comment type="caution">
    <text evidence="3">The sequence shown here is derived from an EMBL/GenBank/DDBJ whole genome shotgun (WGS) entry which is preliminary data.</text>
</comment>
<name>A0A644TGR0_9ZZZZ</name>
<accession>A0A644TGR0</accession>
<reference evidence="3" key="1">
    <citation type="submission" date="2019-08" db="EMBL/GenBank/DDBJ databases">
        <authorList>
            <person name="Kucharzyk K."/>
            <person name="Murdoch R.W."/>
            <person name="Higgins S."/>
            <person name="Loffler F."/>
        </authorList>
    </citation>
    <scope>NUCLEOTIDE SEQUENCE</scope>
</reference>
<dbReference type="Gene3D" id="3.40.309.10">
    <property type="entry name" value="Aldehyde Dehydrogenase, Chain A, domain 2"/>
    <property type="match status" value="1"/>
</dbReference>
<dbReference type="GO" id="GO:0008774">
    <property type="term" value="F:acetaldehyde dehydrogenase (acetylating) activity"/>
    <property type="evidence" value="ECO:0007669"/>
    <property type="project" value="InterPro"/>
</dbReference>
<dbReference type="EMBL" id="VSSQ01000030">
    <property type="protein sequence ID" value="MPL66073.1"/>
    <property type="molecule type" value="Genomic_DNA"/>
</dbReference>
<dbReference type="SUPFAM" id="SSF53720">
    <property type="entry name" value="ALDH-like"/>
    <property type="match status" value="1"/>
</dbReference>
<dbReference type="PIRSF" id="PIRSF036410">
    <property type="entry name" value="EutE_PduP"/>
    <property type="match status" value="1"/>
</dbReference>
<gene>
    <name evidence="3" type="primary">adhE_3</name>
    <name evidence="3" type="ORF">SDC9_11741</name>
</gene>
<organism evidence="3">
    <name type="scientific">bioreactor metagenome</name>
    <dbReference type="NCBI Taxonomy" id="1076179"/>
    <lineage>
        <taxon>unclassified sequences</taxon>
        <taxon>metagenomes</taxon>
        <taxon>ecological metagenomes</taxon>
    </lineage>
</organism>
<sequence>MANLNDEIQSIVEEVMRNPEIAALLKVQDSVHRSSIAAVANTQSDSTPLQNPAGAGIFLDLDSAVAAAKIAQRELIALPLDTRRAIIEAMRRVVLWNNADLSAQAVAETGIGNVEDKQVKNKLAAMKTPGVEDLEPRVSTDEHGLTLTELAPWGVIGAITPVTNPIATIESNAIGMIAAGNSVVFNVHPNAKNISCRLISMLNEAVHMEGGPFNLLCAISEPTIESANALMRHKDISLLVVTGGPGVVKAAMGSGKKAICAGPGNPPCVVDATADIVKAGRDIVLGASFDHNVVCICEKEVLAVAQIADRLKEEMRKNGAFELTGAQIDAVTKLVIAEPGGPDREGAPNKTYVGKSPVAIAAAAGVTVPAETKLLLMEVGREHPLVWTEQLMPVLPLVRMPTVDEAIDFAVIVERGCRHSAMIHSHDIEKLSRMAKAMNCSLFIKNGPCYAGLAQGGAGYTSFTIASPTGEGITRPRTFTRERRCTLVDAFRIV</sequence>
<proteinExistence type="predicted"/>
<evidence type="ECO:0000313" key="3">
    <source>
        <dbReference type="EMBL" id="MPL66073.1"/>
    </source>
</evidence>
<feature type="domain" description="Aldehyde dehydrogenase" evidence="2">
    <location>
        <begin position="60"/>
        <end position="317"/>
    </location>
</feature>
<keyword evidence="1" id="KW-0520">NAD</keyword>
<protein>
    <submittedName>
        <fullName evidence="3">Aldehyde-alcohol dehydrogenase</fullName>
    </submittedName>
</protein>
<dbReference type="InterPro" id="IPR016161">
    <property type="entry name" value="Ald_DH/histidinol_DH"/>
</dbReference>
<dbReference type="InterPro" id="IPR015590">
    <property type="entry name" value="Aldehyde_DH_dom"/>
</dbReference>
<dbReference type="Gene3D" id="3.40.605.10">
    <property type="entry name" value="Aldehyde Dehydrogenase, Chain A, domain 1"/>
    <property type="match status" value="1"/>
</dbReference>